<dbReference type="FunFam" id="1.10.10.60:FF:000154">
    <property type="entry name" value="Transcription factor SRM1"/>
    <property type="match status" value="1"/>
</dbReference>
<dbReference type="Gramene" id="PUZ55664">
    <property type="protein sequence ID" value="PUZ55664"/>
    <property type="gene ID" value="GQ55_5G230700"/>
</dbReference>
<evidence type="ECO:0000259" key="6">
    <source>
        <dbReference type="PROSITE" id="PS50090"/>
    </source>
</evidence>
<dbReference type="Pfam" id="PF23082">
    <property type="entry name" value="Myb_DNA-binding_2"/>
    <property type="match status" value="1"/>
</dbReference>
<evidence type="ECO:0000256" key="4">
    <source>
        <dbReference type="ARBA" id="ARBA00023242"/>
    </source>
</evidence>
<feature type="region of interest" description="Disordered" evidence="5">
    <location>
        <begin position="83"/>
        <end position="105"/>
    </location>
</feature>
<evidence type="ECO:0000313" key="8">
    <source>
        <dbReference type="Proteomes" id="UP000244336"/>
    </source>
</evidence>
<evidence type="ECO:0000313" key="7">
    <source>
        <dbReference type="EMBL" id="PUZ55664.1"/>
    </source>
</evidence>
<evidence type="ECO:0000256" key="1">
    <source>
        <dbReference type="ARBA" id="ARBA00004123"/>
    </source>
</evidence>
<dbReference type="OrthoDB" id="118550at2759"/>
<evidence type="ECO:0000256" key="3">
    <source>
        <dbReference type="ARBA" id="ARBA00023163"/>
    </source>
</evidence>
<dbReference type="PANTHER" id="PTHR43952">
    <property type="entry name" value="MYB FAMILY TRANSCRIPTION FACTOR-RELATED"/>
    <property type="match status" value="1"/>
</dbReference>
<dbReference type="InterPro" id="IPR044636">
    <property type="entry name" value="RADIALIS-like"/>
</dbReference>
<keyword evidence="2" id="KW-0805">Transcription regulation</keyword>
<gene>
    <name evidence="7" type="ORF">GQ55_5G230700</name>
</gene>
<feature type="compositionally biased region" description="Polar residues" evidence="5">
    <location>
        <begin position="89"/>
        <end position="105"/>
    </location>
</feature>
<proteinExistence type="predicted"/>
<evidence type="ECO:0000256" key="5">
    <source>
        <dbReference type="SAM" id="MobiDB-lite"/>
    </source>
</evidence>
<name>A0A2T7DJA1_9POAL</name>
<keyword evidence="4" id="KW-0539">Nucleus</keyword>
<keyword evidence="3" id="KW-0804">Transcription</keyword>
<dbReference type="EMBL" id="CM009753">
    <property type="protein sequence ID" value="PUZ55664.1"/>
    <property type="molecule type" value="Genomic_DNA"/>
</dbReference>
<dbReference type="InterPro" id="IPR009057">
    <property type="entry name" value="Homeodomain-like_sf"/>
</dbReference>
<dbReference type="CDD" id="cd00167">
    <property type="entry name" value="SANT"/>
    <property type="match status" value="1"/>
</dbReference>
<dbReference type="SUPFAM" id="SSF46689">
    <property type="entry name" value="Homeodomain-like"/>
    <property type="match status" value="1"/>
</dbReference>
<comment type="subcellular location">
    <subcellularLocation>
        <location evidence="1">Nucleus</location>
    </subcellularLocation>
</comment>
<dbReference type="STRING" id="1504633.A0A2T7DJA1"/>
<dbReference type="SMART" id="SM00717">
    <property type="entry name" value="SANT"/>
    <property type="match status" value="1"/>
</dbReference>
<dbReference type="Gene3D" id="1.10.10.60">
    <property type="entry name" value="Homeodomain-like"/>
    <property type="match status" value="1"/>
</dbReference>
<reference evidence="7 8" key="1">
    <citation type="submission" date="2018-04" db="EMBL/GenBank/DDBJ databases">
        <title>WGS assembly of Panicum hallii var. hallii HAL2.</title>
        <authorList>
            <person name="Lovell J."/>
            <person name="Jenkins J."/>
            <person name="Lowry D."/>
            <person name="Mamidi S."/>
            <person name="Sreedasyam A."/>
            <person name="Weng X."/>
            <person name="Barry K."/>
            <person name="Bonette J."/>
            <person name="Campitelli B."/>
            <person name="Daum C."/>
            <person name="Gordon S."/>
            <person name="Gould B."/>
            <person name="Lipzen A."/>
            <person name="MacQueen A."/>
            <person name="Palacio-Mejia J."/>
            <person name="Plott C."/>
            <person name="Shakirov E."/>
            <person name="Shu S."/>
            <person name="Yoshinaga Y."/>
            <person name="Zane M."/>
            <person name="Rokhsar D."/>
            <person name="Grimwood J."/>
            <person name="Schmutz J."/>
            <person name="Juenger T."/>
        </authorList>
    </citation>
    <scope>NUCLEOTIDE SEQUENCE [LARGE SCALE GENOMIC DNA]</scope>
    <source>
        <strain evidence="8">cv. HAL2</strain>
    </source>
</reference>
<keyword evidence="8" id="KW-1185">Reference proteome</keyword>
<dbReference type="GO" id="GO:0003700">
    <property type="term" value="F:DNA-binding transcription factor activity"/>
    <property type="evidence" value="ECO:0007669"/>
    <property type="project" value="InterPro"/>
</dbReference>
<sequence>MASNSTKLGSSSSSEWTRGEDKMFERALAVYDTDTPDRWHNVARYMGGTKSVDEVRRHYQLLVRDVAQIESGGVPFHWYAAAPPPPTLQRGNNRSNRLKYTSELQ</sequence>
<dbReference type="AlphaFoldDB" id="A0A2T7DJA1"/>
<feature type="domain" description="Myb-like" evidence="6">
    <location>
        <begin position="14"/>
        <end position="63"/>
    </location>
</feature>
<accession>A0A2T7DJA1</accession>
<dbReference type="GO" id="GO:0005634">
    <property type="term" value="C:nucleus"/>
    <property type="evidence" value="ECO:0007669"/>
    <property type="project" value="UniProtKB-SubCell"/>
</dbReference>
<protein>
    <recommendedName>
        <fullName evidence="6">Myb-like domain-containing protein</fullName>
    </recommendedName>
</protein>
<evidence type="ECO:0000256" key="2">
    <source>
        <dbReference type="ARBA" id="ARBA00023015"/>
    </source>
</evidence>
<organism evidence="7 8">
    <name type="scientific">Panicum hallii var. hallii</name>
    <dbReference type="NCBI Taxonomy" id="1504633"/>
    <lineage>
        <taxon>Eukaryota</taxon>
        <taxon>Viridiplantae</taxon>
        <taxon>Streptophyta</taxon>
        <taxon>Embryophyta</taxon>
        <taxon>Tracheophyta</taxon>
        <taxon>Spermatophyta</taxon>
        <taxon>Magnoliopsida</taxon>
        <taxon>Liliopsida</taxon>
        <taxon>Poales</taxon>
        <taxon>Poaceae</taxon>
        <taxon>PACMAD clade</taxon>
        <taxon>Panicoideae</taxon>
        <taxon>Panicodae</taxon>
        <taxon>Paniceae</taxon>
        <taxon>Panicinae</taxon>
        <taxon>Panicum</taxon>
        <taxon>Panicum sect. Panicum</taxon>
    </lineage>
</organism>
<dbReference type="PROSITE" id="PS50090">
    <property type="entry name" value="MYB_LIKE"/>
    <property type="match status" value="1"/>
</dbReference>
<dbReference type="PANTHER" id="PTHR43952:SF75">
    <property type="entry name" value="PROTEIN RADIALIS-LIKE 6"/>
    <property type="match status" value="1"/>
</dbReference>
<dbReference type="InterPro" id="IPR001005">
    <property type="entry name" value="SANT/Myb"/>
</dbReference>
<dbReference type="Proteomes" id="UP000244336">
    <property type="component" value="Chromosome 5"/>
</dbReference>